<protein>
    <recommendedName>
        <fullName evidence="4">DUF4398 domain-containing protein</fullName>
    </recommendedName>
</protein>
<feature type="region of interest" description="Disordered" evidence="1">
    <location>
        <begin position="26"/>
        <end position="69"/>
    </location>
</feature>
<accession>A0ABX6T7B3</accession>
<sequence>MRPLLAAIIVFAAAACQRTAEQRAADELRNDAQQEGASVEKRAASEADRLEQQASDLGNEANQAGGMTGKRLNVRAQALNDEAKIVRKQADMKADAIKESADARIKASKSR</sequence>
<keyword evidence="2" id="KW-0614">Plasmid</keyword>
<dbReference type="PROSITE" id="PS51257">
    <property type="entry name" value="PROKAR_LIPOPROTEIN"/>
    <property type="match status" value="1"/>
</dbReference>
<dbReference type="EMBL" id="CP060781">
    <property type="protein sequence ID" value="QNP44588.1"/>
    <property type="molecule type" value="Genomic_DNA"/>
</dbReference>
<organism evidence="2 3">
    <name type="scientific">Sphingomonas daechungensis</name>
    <dbReference type="NCBI Taxonomy" id="1176646"/>
    <lineage>
        <taxon>Bacteria</taxon>
        <taxon>Pseudomonadati</taxon>
        <taxon>Pseudomonadota</taxon>
        <taxon>Alphaproteobacteria</taxon>
        <taxon>Sphingomonadales</taxon>
        <taxon>Sphingomonadaceae</taxon>
        <taxon>Sphingomonas</taxon>
    </lineage>
</organism>
<evidence type="ECO:0008006" key="4">
    <source>
        <dbReference type="Google" id="ProtNLM"/>
    </source>
</evidence>
<gene>
    <name evidence="2" type="ORF">H9L15_16005</name>
</gene>
<feature type="compositionally biased region" description="Polar residues" evidence="1">
    <location>
        <begin position="52"/>
        <end position="62"/>
    </location>
</feature>
<name>A0ABX6T7B3_9SPHN</name>
<proteinExistence type="predicted"/>
<evidence type="ECO:0000313" key="3">
    <source>
        <dbReference type="Proteomes" id="UP000516134"/>
    </source>
</evidence>
<dbReference type="RefSeq" id="WP_187716006.1">
    <property type="nucleotide sequence ID" value="NZ_BAABJC010000001.1"/>
</dbReference>
<feature type="compositionally biased region" description="Basic and acidic residues" evidence="1">
    <location>
        <begin position="26"/>
        <end position="51"/>
    </location>
</feature>
<evidence type="ECO:0000256" key="1">
    <source>
        <dbReference type="SAM" id="MobiDB-lite"/>
    </source>
</evidence>
<geneLocation type="plasmid" evidence="2 3">
    <name>p_unnamed1</name>
</geneLocation>
<keyword evidence="3" id="KW-1185">Reference proteome</keyword>
<dbReference type="Proteomes" id="UP000516134">
    <property type="component" value="Plasmid p_unnamed1"/>
</dbReference>
<reference evidence="2 3" key="1">
    <citation type="submission" date="2020-08" db="EMBL/GenBank/DDBJ databases">
        <title>Genome sequence of Sphingomonas daechungensis KACC 18115T.</title>
        <authorList>
            <person name="Hyun D.-W."/>
            <person name="Bae J.-W."/>
        </authorList>
    </citation>
    <scope>NUCLEOTIDE SEQUENCE [LARGE SCALE GENOMIC DNA]</scope>
    <source>
        <strain evidence="2 3">KACC 18115</strain>
        <plasmid evidence="2 3">p_unnamed1</plasmid>
    </source>
</reference>
<evidence type="ECO:0000313" key="2">
    <source>
        <dbReference type="EMBL" id="QNP44588.1"/>
    </source>
</evidence>